<dbReference type="PROSITE" id="PS01173">
    <property type="entry name" value="LIPASE_GDXG_HIS"/>
    <property type="match status" value="1"/>
</dbReference>
<accession>A0ABR3TPQ5</accession>
<feature type="region of interest" description="Disordered" evidence="2">
    <location>
        <begin position="92"/>
        <end position="112"/>
    </location>
</feature>
<dbReference type="Gene3D" id="3.40.50.1820">
    <property type="entry name" value="alpha/beta hydrolase"/>
    <property type="match status" value="1"/>
</dbReference>
<dbReference type="Pfam" id="PF00135">
    <property type="entry name" value="COesterase"/>
    <property type="match status" value="2"/>
</dbReference>
<protein>
    <recommendedName>
        <fullName evidence="4">Carboxylesterase type B domain-containing protein</fullName>
    </recommendedName>
</protein>
<evidence type="ECO:0000256" key="1">
    <source>
        <dbReference type="ARBA" id="ARBA00010515"/>
    </source>
</evidence>
<evidence type="ECO:0000256" key="2">
    <source>
        <dbReference type="SAM" id="MobiDB-lite"/>
    </source>
</evidence>
<feature type="domain" description="Carboxylesterase type B" evidence="4">
    <location>
        <begin position="51"/>
        <end position="268"/>
    </location>
</feature>
<dbReference type="SUPFAM" id="SSF53474">
    <property type="entry name" value="alpha/beta-Hydrolases"/>
    <property type="match status" value="1"/>
</dbReference>
<feature type="region of interest" description="Disordered" evidence="2">
    <location>
        <begin position="269"/>
        <end position="332"/>
    </location>
</feature>
<feature type="region of interest" description="Disordered" evidence="2">
    <location>
        <begin position="472"/>
        <end position="502"/>
    </location>
</feature>
<feature type="domain" description="Carboxylesterase type B" evidence="4">
    <location>
        <begin position="332"/>
        <end position="638"/>
    </location>
</feature>
<gene>
    <name evidence="5" type="ORF">SLS58_005802</name>
</gene>
<proteinExistence type="inferred from homology"/>
<feature type="compositionally biased region" description="Basic and acidic residues" evidence="2">
    <location>
        <begin position="306"/>
        <end position="316"/>
    </location>
</feature>
<dbReference type="PANTHER" id="PTHR11559">
    <property type="entry name" value="CARBOXYLESTERASE"/>
    <property type="match status" value="1"/>
</dbReference>
<dbReference type="InterPro" id="IPR029058">
    <property type="entry name" value="AB_hydrolase_fold"/>
</dbReference>
<reference evidence="5 6" key="1">
    <citation type="journal article" date="2023" name="Plant Dis.">
        <title>First Report of Diplodia intermedia Causing Canker and Dieback Diseases on Apple Trees in Canada.</title>
        <authorList>
            <person name="Ellouze W."/>
            <person name="Ilyukhin E."/>
            <person name="Sulman M."/>
            <person name="Ali S."/>
        </authorList>
    </citation>
    <scope>NUCLEOTIDE SEQUENCE [LARGE SCALE GENOMIC DNA]</scope>
    <source>
        <strain evidence="5 6">M45-28</strain>
    </source>
</reference>
<dbReference type="InterPro" id="IPR002018">
    <property type="entry name" value="CarbesteraseB"/>
</dbReference>
<organism evidence="5 6">
    <name type="scientific">Diplodia intermedia</name>
    <dbReference type="NCBI Taxonomy" id="856260"/>
    <lineage>
        <taxon>Eukaryota</taxon>
        <taxon>Fungi</taxon>
        <taxon>Dikarya</taxon>
        <taxon>Ascomycota</taxon>
        <taxon>Pezizomycotina</taxon>
        <taxon>Dothideomycetes</taxon>
        <taxon>Dothideomycetes incertae sedis</taxon>
        <taxon>Botryosphaeriales</taxon>
        <taxon>Botryosphaeriaceae</taxon>
        <taxon>Diplodia</taxon>
    </lineage>
</organism>
<feature type="chain" id="PRO_5046697307" description="Carboxylesterase type B domain-containing protein" evidence="3">
    <location>
        <begin position="23"/>
        <end position="678"/>
    </location>
</feature>
<feature type="compositionally biased region" description="Low complexity" evidence="2">
    <location>
        <begin position="97"/>
        <end position="108"/>
    </location>
</feature>
<keyword evidence="6" id="KW-1185">Reference proteome</keyword>
<evidence type="ECO:0000313" key="6">
    <source>
        <dbReference type="Proteomes" id="UP001521184"/>
    </source>
</evidence>
<dbReference type="InterPro" id="IPR002168">
    <property type="entry name" value="Lipase_GDXG_HIS_AS"/>
</dbReference>
<evidence type="ECO:0000259" key="4">
    <source>
        <dbReference type="Pfam" id="PF00135"/>
    </source>
</evidence>
<keyword evidence="3" id="KW-0732">Signal</keyword>
<dbReference type="Proteomes" id="UP001521184">
    <property type="component" value="Unassembled WGS sequence"/>
</dbReference>
<evidence type="ECO:0000313" key="5">
    <source>
        <dbReference type="EMBL" id="KAL1641763.1"/>
    </source>
</evidence>
<name>A0ABR3TPQ5_9PEZI</name>
<comment type="similarity">
    <text evidence="1">Belongs to the 'GDXG' lipolytic enzyme family.</text>
</comment>
<comment type="caution">
    <text evidence="5">The sequence shown here is derived from an EMBL/GenBank/DDBJ whole genome shotgun (WGS) entry which is preliminary data.</text>
</comment>
<feature type="signal peptide" evidence="3">
    <location>
        <begin position="1"/>
        <end position="22"/>
    </location>
</feature>
<dbReference type="InterPro" id="IPR019819">
    <property type="entry name" value="Carboxylesterase_B_CS"/>
</dbReference>
<evidence type="ECO:0000256" key="3">
    <source>
        <dbReference type="SAM" id="SignalP"/>
    </source>
</evidence>
<sequence>MIFCRRALTAVASLVLFTPVFAAPVSDSASLPVVDLGYERYRAAEYNQAGDYFNFSNIRYATPPLGDLRFKAPVPPVTGRMGINDGSVGRICPQAPAAHSSHNSSSTTRDPRESEDCLFLDVIVPRKVFEKASHRRRDGGADAPVLVWFHGGSYMTGSKNSAGNPAGLIRRHNDNDGNDDNDGVIFVSINYRLGAFGFLSTGQIPPSPPPSANDTDAITANAALHDQRLALRWVQSHIHLFGGSRARVTAMGESAGAGAIAHHVTAYGGRGLRRDDDDSSAVYPIDRDYGGDNDGSGAVHRSGGRGKLDDHGKDGGEEGGEGGEEGAPRPPLFHRAILESPGWHPSPGPRAARRGFGAFLGHAGVGGGDDVAALRALPSERLMEANRAMVAAAPPGSFVFGPVVDGGLVRADPKAVLLRVYGGVDGGGGGGGSVGGVQAVLTGRNADEGARFVPPGLQTDAQFEAFVRAALDGGGEDDGDDAGRRGRRRMRGSGPGRGNGAAAADPVDYIVKELYPPVYNGSGALYADVRERAALLLSESLFTCNAFALNSVFAAAGRGAAKDVASYAYLFAVPPAVHGQVVPYTFYVPGQAQDAYGAKDYGTFNATVAGVLQDYVVSFAASGMPESAGDGLKAVEAYGTEARTARMGEQGFEMVTDPAANKRCLWWMQAAAQAAQAH</sequence>
<dbReference type="EMBL" id="JAKEKT020000037">
    <property type="protein sequence ID" value="KAL1641763.1"/>
    <property type="molecule type" value="Genomic_DNA"/>
</dbReference>
<dbReference type="InterPro" id="IPR050309">
    <property type="entry name" value="Type-B_Carboxylest/Lipase"/>
</dbReference>
<dbReference type="PROSITE" id="PS00941">
    <property type="entry name" value="CARBOXYLESTERASE_B_2"/>
    <property type="match status" value="1"/>
</dbReference>